<dbReference type="EMBL" id="CM045759">
    <property type="protein sequence ID" value="KAI8017603.1"/>
    <property type="molecule type" value="Genomic_DNA"/>
</dbReference>
<reference evidence="1 2" key="1">
    <citation type="journal article" date="2022" name="Plant J.">
        <title>Chromosome-level genome of Camellia lanceoleosa provides a valuable resource for understanding genome evolution and self-incompatibility.</title>
        <authorList>
            <person name="Gong W."/>
            <person name="Xiao S."/>
            <person name="Wang L."/>
            <person name="Liao Z."/>
            <person name="Chang Y."/>
            <person name="Mo W."/>
            <person name="Hu G."/>
            <person name="Li W."/>
            <person name="Zhao G."/>
            <person name="Zhu H."/>
            <person name="Hu X."/>
            <person name="Ji K."/>
            <person name="Xiang X."/>
            <person name="Song Q."/>
            <person name="Yuan D."/>
            <person name="Jin S."/>
            <person name="Zhang L."/>
        </authorList>
    </citation>
    <scope>NUCLEOTIDE SEQUENCE [LARGE SCALE GENOMIC DNA]</scope>
    <source>
        <strain evidence="1">SQ_2022a</strain>
    </source>
</reference>
<keyword evidence="2" id="KW-1185">Reference proteome</keyword>
<protein>
    <submittedName>
        <fullName evidence="1">E3 ubiquitin-protein ligase Arkadia</fullName>
    </submittedName>
</protein>
<sequence>MIIKKLASIFCSLIGLRPRPRIKDSSSYEAIESNVAEDVKEGSMGSQGGSRFGRVVESKMCCVCLSRMEEREDTRVLACLHEFHRVCIDRWLSVCRKTCPVCRFLVEEEEEEERFQTREELTEEMVIWFSSFHVAGF</sequence>
<gene>
    <name evidence="1" type="ORF">LOK49_LG04G01280</name>
</gene>
<organism evidence="1 2">
    <name type="scientific">Camellia lanceoleosa</name>
    <dbReference type="NCBI Taxonomy" id="1840588"/>
    <lineage>
        <taxon>Eukaryota</taxon>
        <taxon>Viridiplantae</taxon>
        <taxon>Streptophyta</taxon>
        <taxon>Embryophyta</taxon>
        <taxon>Tracheophyta</taxon>
        <taxon>Spermatophyta</taxon>
        <taxon>Magnoliopsida</taxon>
        <taxon>eudicotyledons</taxon>
        <taxon>Gunneridae</taxon>
        <taxon>Pentapetalae</taxon>
        <taxon>asterids</taxon>
        <taxon>Ericales</taxon>
        <taxon>Theaceae</taxon>
        <taxon>Camellia</taxon>
    </lineage>
</organism>
<dbReference type="Proteomes" id="UP001060215">
    <property type="component" value="Chromosome 2"/>
</dbReference>
<evidence type="ECO:0000313" key="2">
    <source>
        <dbReference type="Proteomes" id="UP001060215"/>
    </source>
</evidence>
<proteinExistence type="predicted"/>
<comment type="caution">
    <text evidence="1">The sequence shown here is derived from an EMBL/GenBank/DDBJ whole genome shotgun (WGS) entry which is preliminary data.</text>
</comment>
<accession>A0ACC0HXD9</accession>
<evidence type="ECO:0000313" key="1">
    <source>
        <dbReference type="EMBL" id="KAI8017603.1"/>
    </source>
</evidence>
<name>A0ACC0HXD9_9ERIC</name>